<feature type="transmembrane region" description="Helical" evidence="5">
    <location>
        <begin position="81"/>
        <end position="99"/>
    </location>
</feature>
<dbReference type="Pfam" id="PF07291">
    <property type="entry name" value="MauE"/>
    <property type="match status" value="1"/>
</dbReference>
<feature type="domain" description="Methylamine utilisation protein MauE" evidence="6">
    <location>
        <begin position="5"/>
        <end position="135"/>
    </location>
</feature>
<feature type="transmembrane region" description="Helical" evidence="5">
    <location>
        <begin position="119"/>
        <end position="136"/>
    </location>
</feature>
<keyword evidence="4 5" id="KW-0472">Membrane</keyword>
<evidence type="ECO:0000256" key="4">
    <source>
        <dbReference type="ARBA" id="ARBA00023136"/>
    </source>
</evidence>
<sequence>MWNFLRTFSRILVGLTFVFSGFVKAVDPVGSSIKFQDYFQAFHFEWLSPLSLPLGIGLAALEFVMGVLLVFNVFPRLATTAAFYFLSFFTLLTLILAIFNPVTDCGCFGDAIKLTNWQTFWKNMIIMVFATFLFFNKDNLICSYSLKRQTIFGGITVIWIISIAIYSLNHLPILDFRPYAIGTHIPSGMEIPEGAPQPEYKTTFILEKDNIRKEFTEENYPYDDTTWVFIDSKTKVISEGYQPPIHDFVLQHPLEGNITDRLMDLDVPLFLVISSDITRLKEETALQLAELQQTANMQNAQFYVVTSSTLAEAEKINQEYQINFTFLQGDETNLKTIIRSNPGLVMILKGTVVGKWHFKDLPKPSQMEHPLSLAIQQQQKKKNNLLIFGQMAALVFAAAMILNFRIK</sequence>
<dbReference type="STRING" id="385682.SAMN05444380_1187"/>
<keyword evidence="2 5" id="KW-0812">Transmembrane</keyword>
<keyword evidence="8" id="KW-1185">Reference proteome</keyword>
<reference evidence="7 8" key="1">
    <citation type="submission" date="2016-10" db="EMBL/GenBank/DDBJ databases">
        <authorList>
            <person name="de Groot N.N."/>
        </authorList>
    </citation>
    <scope>NUCLEOTIDE SEQUENCE [LARGE SCALE GENOMIC DNA]</scope>
    <source>
        <strain evidence="7 8">DSM 19012</strain>
    </source>
</reference>
<evidence type="ECO:0000256" key="2">
    <source>
        <dbReference type="ARBA" id="ARBA00022692"/>
    </source>
</evidence>
<dbReference type="OrthoDB" id="9809429at2"/>
<feature type="transmembrane region" description="Helical" evidence="5">
    <location>
        <begin position="385"/>
        <end position="404"/>
    </location>
</feature>
<dbReference type="AlphaFoldDB" id="A0A1I2D844"/>
<evidence type="ECO:0000313" key="7">
    <source>
        <dbReference type="EMBL" id="SFE76130.1"/>
    </source>
</evidence>
<organism evidence="7 8">
    <name type="scientific">Thermophagus xiamenensis</name>
    <dbReference type="NCBI Taxonomy" id="385682"/>
    <lineage>
        <taxon>Bacteria</taxon>
        <taxon>Pseudomonadati</taxon>
        <taxon>Bacteroidota</taxon>
        <taxon>Bacteroidia</taxon>
        <taxon>Marinilabiliales</taxon>
        <taxon>Marinilabiliaceae</taxon>
        <taxon>Thermophagus</taxon>
    </lineage>
</organism>
<evidence type="ECO:0000259" key="6">
    <source>
        <dbReference type="Pfam" id="PF07291"/>
    </source>
</evidence>
<evidence type="ECO:0000256" key="5">
    <source>
        <dbReference type="SAM" id="Phobius"/>
    </source>
</evidence>
<accession>A0A1I2D844</accession>
<keyword evidence="3 5" id="KW-1133">Transmembrane helix</keyword>
<dbReference type="NCBIfam" id="NF045576">
    <property type="entry name" value="BT_3928_fam"/>
    <property type="match status" value="1"/>
</dbReference>
<dbReference type="EMBL" id="FONA01000018">
    <property type="protein sequence ID" value="SFE76130.1"/>
    <property type="molecule type" value="Genomic_DNA"/>
</dbReference>
<evidence type="ECO:0000256" key="1">
    <source>
        <dbReference type="ARBA" id="ARBA00004141"/>
    </source>
</evidence>
<proteinExistence type="predicted"/>
<feature type="transmembrane region" description="Helical" evidence="5">
    <location>
        <begin position="148"/>
        <end position="168"/>
    </location>
</feature>
<dbReference type="eggNOG" id="COG2259">
    <property type="taxonomic scope" value="Bacteria"/>
</dbReference>
<dbReference type="Proteomes" id="UP000181976">
    <property type="component" value="Unassembled WGS sequence"/>
</dbReference>
<dbReference type="InterPro" id="IPR009908">
    <property type="entry name" value="Methylamine_util_MauE"/>
</dbReference>
<protein>
    <submittedName>
        <fullName evidence="7">Triosephosphate isomerase (TIM)</fullName>
    </submittedName>
</protein>
<keyword evidence="7" id="KW-0413">Isomerase</keyword>
<dbReference type="RefSeq" id="WP_010526132.1">
    <property type="nucleotide sequence ID" value="NZ_AFSL01000003.1"/>
</dbReference>
<evidence type="ECO:0000313" key="8">
    <source>
        <dbReference type="Proteomes" id="UP000181976"/>
    </source>
</evidence>
<comment type="subcellular location">
    <subcellularLocation>
        <location evidence="1">Membrane</location>
        <topology evidence="1">Multi-pass membrane protein</topology>
    </subcellularLocation>
</comment>
<dbReference type="GO" id="GO:0016853">
    <property type="term" value="F:isomerase activity"/>
    <property type="evidence" value="ECO:0007669"/>
    <property type="project" value="UniProtKB-KW"/>
</dbReference>
<gene>
    <name evidence="7" type="ORF">SAMN05444380_1187</name>
</gene>
<evidence type="ECO:0000256" key="3">
    <source>
        <dbReference type="ARBA" id="ARBA00022989"/>
    </source>
</evidence>
<dbReference type="GO" id="GO:0016020">
    <property type="term" value="C:membrane"/>
    <property type="evidence" value="ECO:0007669"/>
    <property type="project" value="UniProtKB-SubCell"/>
</dbReference>
<name>A0A1I2D844_9BACT</name>
<dbReference type="GO" id="GO:0030416">
    <property type="term" value="P:methylamine metabolic process"/>
    <property type="evidence" value="ECO:0007669"/>
    <property type="project" value="InterPro"/>
</dbReference>
<feature type="transmembrane region" description="Helical" evidence="5">
    <location>
        <begin position="49"/>
        <end position="74"/>
    </location>
</feature>
<dbReference type="InParanoid" id="A0A1I2D844"/>